<keyword evidence="2" id="KW-1185">Reference proteome</keyword>
<dbReference type="RefSeq" id="WP_222992523.1">
    <property type="nucleotide sequence ID" value="NZ_JAINVV010000012.1"/>
</dbReference>
<dbReference type="Proteomes" id="UP000706039">
    <property type="component" value="Unassembled WGS sequence"/>
</dbReference>
<dbReference type="EMBL" id="JAINVV010000012">
    <property type="protein sequence ID" value="MBY8825416.1"/>
    <property type="molecule type" value="Genomic_DNA"/>
</dbReference>
<name>A0ABS7PVM4_9SPHN</name>
<reference evidence="1 2" key="1">
    <citation type="submission" date="2021-08" db="EMBL/GenBank/DDBJ databases">
        <authorList>
            <person name="Tuo L."/>
        </authorList>
    </citation>
    <scope>NUCLEOTIDE SEQUENCE [LARGE SCALE GENOMIC DNA]</scope>
    <source>
        <strain evidence="1 2">JCM 31229</strain>
    </source>
</reference>
<dbReference type="InterPro" id="IPR038555">
    <property type="entry name" value="Zincin_1_sf"/>
</dbReference>
<dbReference type="CDD" id="cd12952">
    <property type="entry name" value="MMP_ACEL2062"/>
    <property type="match status" value="1"/>
</dbReference>
<gene>
    <name evidence="1" type="ORF">K7G82_24135</name>
</gene>
<protein>
    <submittedName>
        <fullName evidence="1">Metallopeptidase family protein</fullName>
    </submittedName>
</protein>
<evidence type="ECO:0000313" key="1">
    <source>
        <dbReference type="EMBL" id="MBY8825416.1"/>
    </source>
</evidence>
<dbReference type="InterPro" id="IPR010428">
    <property type="entry name" value="Zincin_1"/>
</dbReference>
<organism evidence="1 2">
    <name type="scientific">Sphingomonas colocasiae</name>
    <dbReference type="NCBI Taxonomy" id="1848973"/>
    <lineage>
        <taxon>Bacteria</taxon>
        <taxon>Pseudomonadati</taxon>
        <taxon>Pseudomonadota</taxon>
        <taxon>Alphaproteobacteria</taxon>
        <taxon>Sphingomonadales</taxon>
        <taxon>Sphingomonadaceae</taxon>
        <taxon>Sphingomonas</taxon>
    </lineage>
</organism>
<dbReference type="SUPFAM" id="SSF55486">
    <property type="entry name" value="Metalloproteases ('zincins'), catalytic domain"/>
    <property type="match status" value="1"/>
</dbReference>
<sequence>MSGTGQQARHAPSAADIEALARDAMERLPEGFRIHLSGVLLIVDDFAEEVILDEMGIEDPFDLTGLYSGRPVGQPAATGDMPATIHLYRRPLLDEWVETGVSLEALVTHVLIHEVGHHFGLSDADMHALEDEVREVERG</sequence>
<accession>A0ABS7PVM4</accession>
<comment type="caution">
    <text evidence="1">The sequence shown here is derived from an EMBL/GenBank/DDBJ whole genome shotgun (WGS) entry which is preliminary data.</text>
</comment>
<proteinExistence type="predicted"/>
<dbReference type="Gene3D" id="3.30.2010.20">
    <property type="match status" value="1"/>
</dbReference>
<dbReference type="Pfam" id="PF06262">
    <property type="entry name" value="Zincin_1"/>
    <property type="match status" value="1"/>
</dbReference>
<evidence type="ECO:0000313" key="2">
    <source>
        <dbReference type="Proteomes" id="UP000706039"/>
    </source>
</evidence>